<evidence type="ECO:0000313" key="1">
    <source>
        <dbReference type="EMBL" id="SFE42693.1"/>
    </source>
</evidence>
<proteinExistence type="predicted"/>
<sequence length="48" mass="5066">MRLLVNAIITGFGLKLGADIYKAVKKKLGLPDDDGDNKVVPVDPAAQS</sequence>
<keyword evidence="2" id="KW-1185">Reference proteome</keyword>
<dbReference type="EMBL" id="FOMX01000013">
    <property type="protein sequence ID" value="SFE42693.1"/>
    <property type="molecule type" value="Genomic_DNA"/>
</dbReference>
<dbReference type="Proteomes" id="UP000199400">
    <property type="component" value="Unassembled WGS sequence"/>
</dbReference>
<organism evidence="1 2">
    <name type="scientific">Nannocystis exedens</name>
    <dbReference type="NCBI Taxonomy" id="54"/>
    <lineage>
        <taxon>Bacteria</taxon>
        <taxon>Pseudomonadati</taxon>
        <taxon>Myxococcota</taxon>
        <taxon>Polyangia</taxon>
        <taxon>Nannocystales</taxon>
        <taxon>Nannocystaceae</taxon>
        <taxon>Nannocystis</taxon>
    </lineage>
</organism>
<name>A0A1I2AIB7_9BACT</name>
<gene>
    <name evidence="1" type="ORF">SAMN02745121_04237</name>
</gene>
<evidence type="ECO:0000313" key="2">
    <source>
        <dbReference type="Proteomes" id="UP000199400"/>
    </source>
</evidence>
<dbReference type="RefSeq" id="WP_170135709.1">
    <property type="nucleotide sequence ID" value="NZ_FOMX01000013.1"/>
</dbReference>
<protein>
    <submittedName>
        <fullName evidence="1">Uncharacterized protein</fullName>
    </submittedName>
</protein>
<dbReference type="AlphaFoldDB" id="A0A1I2AIB7"/>
<accession>A0A1I2AIB7</accession>
<reference evidence="2" key="1">
    <citation type="submission" date="2016-10" db="EMBL/GenBank/DDBJ databases">
        <authorList>
            <person name="Varghese N."/>
            <person name="Submissions S."/>
        </authorList>
    </citation>
    <scope>NUCLEOTIDE SEQUENCE [LARGE SCALE GENOMIC DNA]</scope>
    <source>
        <strain evidence="2">ATCC 25963</strain>
    </source>
</reference>
<dbReference type="STRING" id="54.SAMN02745121_04237"/>